<dbReference type="CDD" id="cd06225">
    <property type="entry name" value="HAMP"/>
    <property type="match status" value="1"/>
</dbReference>
<dbReference type="InterPro" id="IPR003594">
    <property type="entry name" value="HATPase_dom"/>
</dbReference>
<organism evidence="14 15">
    <name type="scientific">Jatrophihabitans cynanchi</name>
    <dbReference type="NCBI Taxonomy" id="2944128"/>
    <lineage>
        <taxon>Bacteria</taxon>
        <taxon>Bacillati</taxon>
        <taxon>Actinomycetota</taxon>
        <taxon>Actinomycetes</taxon>
        <taxon>Jatrophihabitantales</taxon>
        <taxon>Jatrophihabitantaceae</taxon>
        <taxon>Jatrophihabitans</taxon>
    </lineage>
</organism>
<dbReference type="SUPFAM" id="SSF158472">
    <property type="entry name" value="HAMP domain-like"/>
    <property type="match status" value="1"/>
</dbReference>
<dbReference type="PANTHER" id="PTHR45436">
    <property type="entry name" value="SENSOR HISTIDINE KINASE YKOH"/>
    <property type="match status" value="1"/>
</dbReference>
<evidence type="ECO:0000313" key="14">
    <source>
        <dbReference type="EMBL" id="WAX58220.1"/>
    </source>
</evidence>
<dbReference type="SUPFAM" id="SSF47384">
    <property type="entry name" value="Homodimeric domain of signal transducing histidine kinase"/>
    <property type="match status" value="1"/>
</dbReference>
<gene>
    <name evidence="14" type="ORF">M6B22_05505</name>
</gene>
<protein>
    <recommendedName>
        <fullName evidence="3">histidine kinase</fullName>
        <ecNumber evidence="3">2.7.13.3</ecNumber>
    </recommendedName>
</protein>
<keyword evidence="6 11" id="KW-0812">Transmembrane</keyword>
<evidence type="ECO:0000259" key="12">
    <source>
        <dbReference type="PROSITE" id="PS50109"/>
    </source>
</evidence>
<dbReference type="InterPro" id="IPR036097">
    <property type="entry name" value="HisK_dim/P_sf"/>
</dbReference>
<dbReference type="InterPro" id="IPR036890">
    <property type="entry name" value="HATPase_C_sf"/>
</dbReference>
<evidence type="ECO:0000259" key="13">
    <source>
        <dbReference type="PROSITE" id="PS50885"/>
    </source>
</evidence>
<comment type="subcellular location">
    <subcellularLocation>
        <location evidence="2">Cell membrane</location>
    </subcellularLocation>
</comment>
<dbReference type="PROSITE" id="PS50109">
    <property type="entry name" value="HIS_KIN"/>
    <property type="match status" value="1"/>
</dbReference>
<dbReference type="CDD" id="cd00075">
    <property type="entry name" value="HATPase"/>
    <property type="match status" value="1"/>
</dbReference>
<dbReference type="GO" id="GO:0016301">
    <property type="term" value="F:kinase activity"/>
    <property type="evidence" value="ECO:0007669"/>
    <property type="project" value="UniProtKB-KW"/>
</dbReference>
<dbReference type="Pfam" id="PF00672">
    <property type="entry name" value="HAMP"/>
    <property type="match status" value="1"/>
</dbReference>
<name>A0ABY7K1Z2_9ACTN</name>
<dbReference type="CDD" id="cd00082">
    <property type="entry name" value="HisKA"/>
    <property type="match status" value="1"/>
</dbReference>
<evidence type="ECO:0000256" key="9">
    <source>
        <dbReference type="ARBA" id="ARBA00023012"/>
    </source>
</evidence>
<evidence type="ECO:0000256" key="10">
    <source>
        <dbReference type="ARBA" id="ARBA00023136"/>
    </source>
</evidence>
<evidence type="ECO:0000256" key="8">
    <source>
        <dbReference type="ARBA" id="ARBA00022989"/>
    </source>
</evidence>
<keyword evidence="9" id="KW-0902">Two-component regulatory system</keyword>
<dbReference type="Pfam" id="PF02518">
    <property type="entry name" value="HATPase_c"/>
    <property type="match status" value="1"/>
</dbReference>
<feature type="domain" description="Histidine kinase" evidence="12">
    <location>
        <begin position="233"/>
        <end position="441"/>
    </location>
</feature>
<dbReference type="Gene3D" id="6.10.340.10">
    <property type="match status" value="1"/>
</dbReference>
<dbReference type="Gene3D" id="3.30.565.10">
    <property type="entry name" value="Histidine kinase-like ATPase, C-terminal domain"/>
    <property type="match status" value="1"/>
</dbReference>
<dbReference type="InterPro" id="IPR003660">
    <property type="entry name" value="HAMP_dom"/>
</dbReference>
<keyword evidence="8 11" id="KW-1133">Transmembrane helix</keyword>
<keyword evidence="10 11" id="KW-0472">Membrane</keyword>
<keyword evidence="15" id="KW-1185">Reference proteome</keyword>
<dbReference type="Gene3D" id="1.10.287.130">
    <property type="match status" value="1"/>
</dbReference>
<keyword evidence="5" id="KW-0808">Transferase</keyword>
<evidence type="ECO:0000256" key="3">
    <source>
        <dbReference type="ARBA" id="ARBA00012438"/>
    </source>
</evidence>
<feature type="domain" description="HAMP" evidence="13">
    <location>
        <begin position="172"/>
        <end position="225"/>
    </location>
</feature>
<evidence type="ECO:0000256" key="5">
    <source>
        <dbReference type="ARBA" id="ARBA00022679"/>
    </source>
</evidence>
<dbReference type="PRINTS" id="PR00344">
    <property type="entry name" value="BCTRLSENSOR"/>
</dbReference>
<evidence type="ECO:0000256" key="6">
    <source>
        <dbReference type="ARBA" id="ARBA00022692"/>
    </source>
</evidence>
<keyword evidence="4" id="KW-0597">Phosphoprotein</keyword>
<dbReference type="InterPro" id="IPR050428">
    <property type="entry name" value="TCS_sensor_his_kinase"/>
</dbReference>
<reference evidence="14" key="1">
    <citation type="submission" date="2022-05" db="EMBL/GenBank/DDBJ databases">
        <title>Jatrophihabitans sp. SB3-54 whole genome sequence.</title>
        <authorList>
            <person name="Suh M.K."/>
            <person name="Eom M.K."/>
            <person name="Kim J.S."/>
            <person name="Kim H.S."/>
            <person name="Do H.E."/>
            <person name="Shin Y.K."/>
            <person name="Lee J.-S."/>
        </authorList>
    </citation>
    <scope>NUCLEOTIDE SEQUENCE</scope>
    <source>
        <strain evidence="14">SB3-54</strain>
    </source>
</reference>
<dbReference type="PROSITE" id="PS50885">
    <property type="entry name" value="HAMP"/>
    <property type="match status" value="1"/>
</dbReference>
<dbReference type="InterPro" id="IPR004358">
    <property type="entry name" value="Sig_transdc_His_kin-like_C"/>
</dbReference>
<comment type="catalytic activity">
    <reaction evidence="1">
        <text>ATP + protein L-histidine = ADP + protein N-phospho-L-histidine.</text>
        <dbReference type="EC" id="2.7.13.3"/>
    </reaction>
</comment>
<dbReference type="SUPFAM" id="SSF55874">
    <property type="entry name" value="ATPase domain of HSP90 chaperone/DNA topoisomerase II/histidine kinase"/>
    <property type="match status" value="1"/>
</dbReference>
<evidence type="ECO:0000256" key="7">
    <source>
        <dbReference type="ARBA" id="ARBA00022777"/>
    </source>
</evidence>
<proteinExistence type="predicted"/>
<evidence type="ECO:0000313" key="15">
    <source>
        <dbReference type="Proteomes" id="UP001164693"/>
    </source>
</evidence>
<keyword evidence="7 14" id="KW-0418">Kinase</keyword>
<evidence type="ECO:0000256" key="11">
    <source>
        <dbReference type="SAM" id="Phobius"/>
    </source>
</evidence>
<evidence type="ECO:0000256" key="1">
    <source>
        <dbReference type="ARBA" id="ARBA00000085"/>
    </source>
</evidence>
<evidence type="ECO:0000256" key="4">
    <source>
        <dbReference type="ARBA" id="ARBA00022553"/>
    </source>
</evidence>
<dbReference type="RefSeq" id="WP_269444770.1">
    <property type="nucleotide sequence ID" value="NZ_CP097463.1"/>
</dbReference>
<dbReference type="Pfam" id="PF00512">
    <property type="entry name" value="HisKA"/>
    <property type="match status" value="1"/>
</dbReference>
<dbReference type="EC" id="2.7.13.3" evidence="3"/>
<dbReference type="InterPro" id="IPR003661">
    <property type="entry name" value="HisK_dim/P_dom"/>
</dbReference>
<dbReference type="SMART" id="SM00387">
    <property type="entry name" value="HATPase_c"/>
    <property type="match status" value="1"/>
</dbReference>
<feature type="transmembrane region" description="Helical" evidence="11">
    <location>
        <begin position="147"/>
        <end position="170"/>
    </location>
</feature>
<sequence>MTRRILASFLAVLVAVITAITLPLGLIVTGQQRRDFVDSARTAARGVAGLAEEQLDDRASIAALPGLLSRAVRDADAVVVLDRAGTVVATAGRPLPAAVVPAVRDGQPVPAQDGEVVVTARVGDGRASVGTIILARNSASLHDRARALWLALGAAALLALVVGAAVGWSLGRWIARPLRSLHAAARSIGAGQSHARADEGSGPADVREVAHAFNEMADRVGALLQNQRGMTAEVSHQLRTPLSALRLRLELLAEDVTGDARVEATAMLTEVDRLARLVDGLLAIARAEATEYAPVSTDLVTSVSERLRAWEPVAAERDVSLDLHAAESGVLAALTPGHLEQVLDNLLANALDAVPFGGRVTVTVARVGPRPMLRVDDTGPGMSAAQRARAFDAYATDRGGRGGTGLGLAIVGRLVATDHGSACLLQGPEGGTRAEIVMQPG</sequence>
<dbReference type="SMART" id="SM00388">
    <property type="entry name" value="HisKA"/>
    <property type="match status" value="1"/>
</dbReference>
<dbReference type="Proteomes" id="UP001164693">
    <property type="component" value="Chromosome"/>
</dbReference>
<evidence type="ECO:0000256" key="2">
    <source>
        <dbReference type="ARBA" id="ARBA00004236"/>
    </source>
</evidence>
<dbReference type="EMBL" id="CP097463">
    <property type="protein sequence ID" value="WAX58220.1"/>
    <property type="molecule type" value="Genomic_DNA"/>
</dbReference>
<accession>A0ABY7K1Z2</accession>
<dbReference type="InterPro" id="IPR005467">
    <property type="entry name" value="His_kinase_dom"/>
</dbReference>
<dbReference type="PANTHER" id="PTHR45436:SF5">
    <property type="entry name" value="SENSOR HISTIDINE KINASE TRCS"/>
    <property type="match status" value="1"/>
</dbReference>
<dbReference type="SMART" id="SM00304">
    <property type="entry name" value="HAMP"/>
    <property type="match status" value="1"/>
</dbReference>